<dbReference type="Gene3D" id="2.60.40.640">
    <property type="match status" value="1"/>
</dbReference>
<dbReference type="InterPro" id="IPR014756">
    <property type="entry name" value="Ig_E-set"/>
</dbReference>
<comment type="caution">
    <text evidence="2">The sequence shown here is derived from an EMBL/GenBank/DDBJ whole genome shotgun (WGS) entry which is preliminary data.</text>
</comment>
<dbReference type="InterPro" id="IPR014752">
    <property type="entry name" value="Arrestin-like_C"/>
</dbReference>
<evidence type="ECO:0000313" key="3">
    <source>
        <dbReference type="Proteomes" id="UP001497623"/>
    </source>
</evidence>
<accession>A0AAV2RFA8</accession>
<keyword evidence="3" id="KW-1185">Reference proteome</keyword>
<feature type="domain" description="Arrestin C-terminal-like" evidence="1">
    <location>
        <begin position="14"/>
        <end position="119"/>
    </location>
</feature>
<dbReference type="Pfam" id="PF02752">
    <property type="entry name" value="Arrestin_C"/>
    <property type="match status" value="1"/>
</dbReference>
<gene>
    <name evidence="2" type="ORF">MNOR_LOCUS24545</name>
</gene>
<dbReference type="Proteomes" id="UP001497623">
    <property type="component" value="Unassembled WGS sequence"/>
</dbReference>
<protein>
    <recommendedName>
        <fullName evidence="1">Arrestin C-terminal-like domain-containing protein</fullName>
    </recommendedName>
</protein>
<dbReference type="PANTHER" id="PTHR11188">
    <property type="entry name" value="ARRESTIN DOMAIN CONTAINING PROTEIN"/>
    <property type="match status" value="1"/>
</dbReference>
<feature type="non-terminal residue" evidence="2">
    <location>
        <position position="120"/>
    </location>
</feature>
<dbReference type="AlphaFoldDB" id="A0AAV2RFA8"/>
<reference evidence="2 3" key="1">
    <citation type="submission" date="2024-05" db="EMBL/GenBank/DDBJ databases">
        <authorList>
            <person name="Wallberg A."/>
        </authorList>
    </citation>
    <scope>NUCLEOTIDE SEQUENCE [LARGE SCALE GENOMIC DNA]</scope>
</reference>
<dbReference type="GO" id="GO:0015031">
    <property type="term" value="P:protein transport"/>
    <property type="evidence" value="ECO:0007669"/>
    <property type="project" value="TreeGrafter"/>
</dbReference>
<proteinExistence type="predicted"/>
<dbReference type="GO" id="GO:0005737">
    <property type="term" value="C:cytoplasm"/>
    <property type="evidence" value="ECO:0007669"/>
    <property type="project" value="TreeGrafter"/>
</dbReference>
<dbReference type="EMBL" id="CAXKWB010022616">
    <property type="protein sequence ID" value="CAL4124482.1"/>
    <property type="molecule type" value="Genomic_DNA"/>
</dbReference>
<sequence>ATKEKYVCCLCCKRGPISAILRIDRSGYIPGDEIIINAECTNMTERKVTSSAKLVKVTTFSNKNFSKKKKHYKTVSSEIKHPEIKSGDTDFWQAQAITIPDVEPSYLEHCKIIDVNYNLV</sequence>
<dbReference type="InterPro" id="IPR050357">
    <property type="entry name" value="Arrestin_domain-protein"/>
</dbReference>
<name>A0AAV2RFA8_MEGNR</name>
<dbReference type="PANTHER" id="PTHR11188:SF17">
    <property type="entry name" value="FI21816P1"/>
    <property type="match status" value="1"/>
</dbReference>
<dbReference type="SUPFAM" id="SSF81296">
    <property type="entry name" value="E set domains"/>
    <property type="match status" value="1"/>
</dbReference>
<dbReference type="InterPro" id="IPR011022">
    <property type="entry name" value="Arrestin_C-like"/>
</dbReference>
<evidence type="ECO:0000313" key="2">
    <source>
        <dbReference type="EMBL" id="CAL4124482.1"/>
    </source>
</evidence>
<feature type="non-terminal residue" evidence="2">
    <location>
        <position position="1"/>
    </location>
</feature>
<organism evidence="2 3">
    <name type="scientific">Meganyctiphanes norvegica</name>
    <name type="common">Northern krill</name>
    <name type="synonym">Thysanopoda norvegica</name>
    <dbReference type="NCBI Taxonomy" id="48144"/>
    <lineage>
        <taxon>Eukaryota</taxon>
        <taxon>Metazoa</taxon>
        <taxon>Ecdysozoa</taxon>
        <taxon>Arthropoda</taxon>
        <taxon>Crustacea</taxon>
        <taxon>Multicrustacea</taxon>
        <taxon>Malacostraca</taxon>
        <taxon>Eumalacostraca</taxon>
        <taxon>Eucarida</taxon>
        <taxon>Euphausiacea</taxon>
        <taxon>Euphausiidae</taxon>
        <taxon>Meganyctiphanes</taxon>
    </lineage>
</organism>
<evidence type="ECO:0000259" key="1">
    <source>
        <dbReference type="Pfam" id="PF02752"/>
    </source>
</evidence>